<gene>
    <name evidence="3" type="ORF">SPPG_01336</name>
</gene>
<keyword evidence="4" id="KW-1185">Reference proteome</keyword>
<dbReference type="InParanoid" id="A0A0L0HS19"/>
<dbReference type="CDD" id="cd01846">
    <property type="entry name" value="fatty_acyltransferase_like"/>
    <property type="match status" value="1"/>
</dbReference>
<dbReference type="InterPro" id="IPR036514">
    <property type="entry name" value="SGNH_hydro_sf"/>
</dbReference>
<keyword evidence="1" id="KW-0378">Hydrolase</keyword>
<evidence type="ECO:0000313" key="4">
    <source>
        <dbReference type="Proteomes" id="UP000053201"/>
    </source>
</evidence>
<name>A0A0L0HS19_SPIPD</name>
<evidence type="ECO:0000256" key="2">
    <source>
        <dbReference type="SAM" id="SignalP"/>
    </source>
</evidence>
<evidence type="ECO:0000256" key="1">
    <source>
        <dbReference type="ARBA" id="ARBA00022801"/>
    </source>
</evidence>
<proteinExistence type="predicted"/>
<sequence length="288" mass="31445">MHGIARVLFSCLTVTLATALPCERSNKGADFVVFGDSWSDNGNTFALTNKAWPTAAYYQGRFSNGPLWLEYLAESQKVDLQDYAFGGATTNNTLVQGYTGSASDIAVPSVIDQVATYLPHFSPNNVHAFWAGGNDVFFGLSAGVTGDQVAANLLSSVEKLSLSGAKAFLLFQLPALDKLPYFGTKENIPLQPLFAKWTTDFNTALTTRAAAFRAQHPDAAVQIFDTHRFIDSDLKGYDNAQVACLNATTQQACAEPDKHVYWDAFHFTTSVHKDIAKEVGKLVKDWLK</sequence>
<dbReference type="GeneID" id="27685004"/>
<dbReference type="PANTHER" id="PTHR45648">
    <property type="entry name" value="GDSL LIPASE/ACYLHYDROLASE FAMILY PROTEIN (AFU_ORTHOLOGUE AFUA_4G14700)"/>
    <property type="match status" value="1"/>
</dbReference>
<dbReference type="OMA" id="NSWFLGH"/>
<dbReference type="VEuPathDB" id="FungiDB:SPPG_01336"/>
<evidence type="ECO:0000313" key="3">
    <source>
        <dbReference type="EMBL" id="KND03882.1"/>
    </source>
</evidence>
<dbReference type="InterPro" id="IPR001087">
    <property type="entry name" value="GDSL"/>
</dbReference>
<evidence type="ECO:0008006" key="5">
    <source>
        <dbReference type="Google" id="ProtNLM"/>
    </source>
</evidence>
<dbReference type="STRING" id="645134.A0A0L0HS19"/>
<reference evidence="3 4" key="1">
    <citation type="submission" date="2009-08" db="EMBL/GenBank/DDBJ databases">
        <title>The Genome Sequence of Spizellomyces punctatus strain DAOM BR117.</title>
        <authorList>
            <consortium name="The Broad Institute Genome Sequencing Platform"/>
            <person name="Russ C."/>
            <person name="Cuomo C."/>
            <person name="Shea T."/>
            <person name="Young S.K."/>
            <person name="Zeng Q."/>
            <person name="Koehrsen M."/>
            <person name="Haas B."/>
            <person name="Borodovsky M."/>
            <person name="Guigo R."/>
            <person name="Alvarado L."/>
            <person name="Berlin A."/>
            <person name="Bochicchio J."/>
            <person name="Borenstein D."/>
            <person name="Chapman S."/>
            <person name="Chen Z."/>
            <person name="Engels R."/>
            <person name="Freedman E."/>
            <person name="Gellesch M."/>
            <person name="Goldberg J."/>
            <person name="Griggs A."/>
            <person name="Gujja S."/>
            <person name="Heiman D."/>
            <person name="Hepburn T."/>
            <person name="Howarth C."/>
            <person name="Jen D."/>
            <person name="Larson L."/>
            <person name="Lewis B."/>
            <person name="Mehta T."/>
            <person name="Park D."/>
            <person name="Pearson M."/>
            <person name="Roberts A."/>
            <person name="Saif S."/>
            <person name="Shenoy N."/>
            <person name="Sisk P."/>
            <person name="Stolte C."/>
            <person name="Sykes S."/>
            <person name="Thomson T."/>
            <person name="Walk T."/>
            <person name="White J."/>
            <person name="Yandava C."/>
            <person name="Burger G."/>
            <person name="Gray M.W."/>
            <person name="Holland P.W.H."/>
            <person name="King N."/>
            <person name="Lang F.B.F."/>
            <person name="Roger A.J."/>
            <person name="Ruiz-Trillo I."/>
            <person name="Lander E."/>
            <person name="Nusbaum C."/>
        </authorList>
    </citation>
    <scope>NUCLEOTIDE SEQUENCE [LARGE SCALE GENOMIC DNA]</scope>
    <source>
        <strain evidence="3 4">DAOM BR117</strain>
    </source>
</reference>
<dbReference type="InterPro" id="IPR051058">
    <property type="entry name" value="GDSL_Est/Lipase"/>
</dbReference>
<dbReference type="Pfam" id="PF00657">
    <property type="entry name" value="Lipase_GDSL"/>
    <property type="match status" value="1"/>
</dbReference>
<keyword evidence="2" id="KW-0732">Signal</keyword>
<dbReference type="eggNOG" id="ENOG502SKVX">
    <property type="taxonomic scope" value="Eukaryota"/>
</dbReference>
<dbReference type="OrthoDB" id="1600564at2759"/>
<dbReference type="SUPFAM" id="SSF52266">
    <property type="entry name" value="SGNH hydrolase"/>
    <property type="match status" value="1"/>
</dbReference>
<dbReference type="PANTHER" id="PTHR45648:SF22">
    <property type="entry name" value="GDSL LIPASE_ACYLHYDROLASE FAMILY PROTEIN (AFU_ORTHOLOGUE AFUA_4G14700)"/>
    <property type="match status" value="1"/>
</dbReference>
<feature type="chain" id="PRO_5005540133" description="SGNH hydrolase-type esterase domain-containing protein" evidence="2">
    <location>
        <begin position="20"/>
        <end position="288"/>
    </location>
</feature>
<dbReference type="Gene3D" id="3.40.50.1110">
    <property type="entry name" value="SGNH hydrolase"/>
    <property type="match status" value="1"/>
</dbReference>
<protein>
    <recommendedName>
        <fullName evidence="5">SGNH hydrolase-type esterase domain-containing protein</fullName>
    </recommendedName>
</protein>
<dbReference type="GO" id="GO:0016788">
    <property type="term" value="F:hydrolase activity, acting on ester bonds"/>
    <property type="evidence" value="ECO:0007669"/>
    <property type="project" value="InterPro"/>
</dbReference>
<dbReference type="AlphaFoldDB" id="A0A0L0HS19"/>
<dbReference type="EMBL" id="KQ257451">
    <property type="protein sequence ID" value="KND03882.1"/>
    <property type="molecule type" value="Genomic_DNA"/>
</dbReference>
<dbReference type="Proteomes" id="UP000053201">
    <property type="component" value="Unassembled WGS sequence"/>
</dbReference>
<organism evidence="3 4">
    <name type="scientific">Spizellomyces punctatus (strain DAOM BR117)</name>
    <dbReference type="NCBI Taxonomy" id="645134"/>
    <lineage>
        <taxon>Eukaryota</taxon>
        <taxon>Fungi</taxon>
        <taxon>Fungi incertae sedis</taxon>
        <taxon>Chytridiomycota</taxon>
        <taxon>Chytridiomycota incertae sedis</taxon>
        <taxon>Chytridiomycetes</taxon>
        <taxon>Spizellomycetales</taxon>
        <taxon>Spizellomycetaceae</taxon>
        <taxon>Spizellomyces</taxon>
    </lineage>
</organism>
<feature type="signal peptide" evidence="2">
    <location>
        <begin position="1"/>
        <end position="19"/>
    </location>
</feature>
<dbReference type="RefSeq" id="XP_016611921.1">
    <property type="nucleotide sequence ID" value="XM_016749655.1"/>
</dbReference>
<accession>A0A0L0HS19</accession>